<reference evidence="10" key="1">
    <citation type="submission" date="2016-10" db="EMBL/GenBank/DDBJ databases">
        <authorList>
            <person name="Varghese N."/>
            <person name="Submissions S."/>
        </authorList>
    </citation>
    <scope>NUCLEOTIDE SEQUENCE [LARGE SCALE GENOMIC DNA]</scope>
    <source>
        <strain evidence="10">CGMCC 1.6474</strain>
    </source>
</reference>
<feature type="coiled-coil region" evidence="6">
    <location>
        <begin position="52"/>
        <end position="86"/>
    </location>
</feature>
<dbReference type="RefSeq" id="WP_091951118.1">
    <property type="nucleotide sequence ID" value="NZ_FOSV01000027.1"/>
</dbReference>
<feature type="transmembrane region" description="Helical" evidence="7">
    <location>
        <begin position="264"/>
        <end position="284"/>
    </location>
</feature>
<evidence type="ECO:0000313" key="10">
    <source>
        <dbReference type="Proteomes" id="UP000198804"/>
    </source>
</evidence>
<dbReference type="PANTHER" id="PTHR35007">
    <property type="entry name" value="INTEGRAL MEMBRANE PROTEIN-RELATED"/>
    <property type="match status" value="1"/>
</dbReference>
<keyword evidence="5 7" id="KW-0472">Membrane</keyword>
<dbReference type="Gene3D" id="1.20.81.30">
    <property type="entry name" value="Type II secretion system (T2SS), domain F"/>
    <property type="match status" value="1"/>
</dbReference>
<dbReference type="InterPro" id="IPR042094">
    <property type="entry name" value="T2SS_GspF_sf"/>
</dbReference>
<dbReference type="Proteomes" id="UP000198804">
    <property type="component" value="Unassembled WGS sequence"/>
</dbReference>
<dbReference type="EMBL" id="FOSV01000027">
    <property type="protein sequence ID" value="SFL85165.1"/>
    <property type="molecule type" value="Genomic_DNA"/>
</dbReference>
<feature type="domain" description="Type II secretion system protein GspF" evidence="8">
    <location>
        <begin position="156"/>
        <end position="278"/>
    </location>
</feature>
<dbReference type="Pfam" id="PF00482">
    <property type="entry name" value="T2SSF"/>
    <property type="match status" value="1"/>
</dbReference>
<feature type="transmembrane region" description="Helical" evidence="7">
    <location>
        <begin position="119"/>
        <end position="137"/>
    </location>
</feature>
<proteinExistence type="predicted"/>
<evidence type="ECO:0000256" key="1">
    <source>
        <dbReference type="ARBA" id="ARBA00004651"/>
    </source>
</evidence>
<evidence type="ECO:0000256" key="4">
    <source>
        <dbReference type="ARBA" id="ARBA00022989"/>
    </source>
</evidence>
<evidence type="ECO:0000256" key="5">
    <source>
        <dbReference type="ARBA" id="ARBA00023136"/>
    </source>
</evidence>
<evidence type="ECO:0000313" key="9">
    <source>
        <dbReference type="EMBL" id="SFL85165.1"/>
    </source>
</evidence>
<comment type="subcellular location">
    <subcellularLocation>
        <location evidence="1">Cell membrane</location>
        <topology evidence="1">Multi-pass membrane protein</topology>
    </subcellularLocation>
</comment>
<protein>
    <submittedName>
        <fullName evidence="9">Tight adherence protein B</fullName>
    </submittedName>
</protein>
<feature type="transmembrane region" description="Helical" evidence="7">
    <location>
        <begin position="96"/>
        <end position="113"/>
    </location>
</feature>
<organism evidence="9 10">
    <name type="scientific">Methylorubrum salsuginis</name>
    <dbReference type="NCBI Taxonomy" id="414703"/>
    <lineage>
        <taxon>Bacteria</taxon>
        <taxon>Pseudomonadati</taxon>
        <taxon>Pseudomonadota</taxon>
        <taxon>Alphaproteobacteria</taxon>
        <taxon>Hyphomicrobiales</taxon>
        <taxon>Methylobacteriaceae</taxon>
        <taxon>Methylorubrum</taxon>
    </lineage>
</organism>
<dbReference type="GO" id="GO:0005886">
    <property type="term" value="C:plasma membrane"/>
    <property type="evidence" value="ECO:0007669"/>
    <property type="project" value="UniProtKB-SubCell"/>
</dbReference>
<evidence type="ECO:0000256" key="6">
    <source>
        <dbReference type="SAM" id="Coils"/>
    </source>
</evidence>
<dbReference type="AlphaFoldDB" id="A0A1I4L2F3"/>
<keyword evidence="3 7" id="KW-0812">Transmembrane</keyword>
<keyword evidence="6" id="KW-0175">Coiled coil</keyword>
<feature type="transmembrane region" description="Helical" evidence="7">
    <location>
        <begin position="290"/>
        <end position="310"/>
    </location>
</feature>
<name>A0A1I4L2F3_9HYPH</name>
<dbReference type="STRING" id="414703.SAMN04488125_12723"/>
<feature type="transmembrane region" description="Helical" evidence="7">
    <location>
        <begin position="6"/>
        <end position="29"/>
    </location>
</feature>
<dbReference type="OrthoDB" id="9803381at2"/>
<dbReference type="InterPro" id="IPR018076">
    <property type="entry name" value="T2SS_GspF_dom"/>
</dbReference>
<keyword evidence="2" id="KW-1003">Cell membrane</keyword>
<evidence type="ECO:0000256" key="7">
    <source>
        <dbReference type="SAM" id="Phobius"/>
    </source>
</evidence>
<evidence type="ECO:0000259" key="8">
    <source>
        <dbReference type="Pfam" id="PF00482"/>
    </source>
</evidence>
<evidence type="ECO:0000256" key="2">
    <source>
        <dbReference type="ARBA" id="ARBA00022475"/>
    </source>
</evidence>
<keyword evidence="10" id="KW-1185">Reference proteome</keyword>
<accession>A0A1I4L2F3</accession>
<evidence type="ECO:0000256" key="3">
    <source>
        <dbReference type="ARBA" id="ARBA00022692"/>
    </source>
</evidence>
<dbReference type="PANTHER" id="PTHR35007:SF1">
    <property type="entry name" value="PILUS ASSEMBLY PROTEIN"/>
    <property type="match status" value="1"/>
</dbReference>
<gene>
    <name evidence="9" type="ORF">SAMN04488125_12723</name>
</gene>
<keyword evidence="4 7" id="KW-1133">Transmembrane helix</keyword>
<sequence length="323" mass="34760">MSAANLPLAVGLVAVAAGAVAYVALNPLLSGERRAEQRRRALGQSTAAVTERTNAANRREHVAKSLKELEAKKDKTKVTLELKIARAGLDWSRKKYYVVSTLVALGLGFGVLLVSGRPLVALLAVFVGGLGVPAWILKHLQKRRIAAFIDELPNAIDVVVRGLKSGIPLGDCLRMISREAKEPLRSEFRVANEAQALGLPMSEAIQRMYERVPVTEVNFFAVVIGIQAKAGGNLSEALGNLSRVLRERKKMAGKIAAMSMEAKVSAAIIAALPFIVAFTTYLSSPDYISLLWTTAIGKIALAASALWMGLGIAMMRKMINFDV</sequence>